<dbReference type="AlphaFoldDB" id="A0A8B8IDI4"/>
<keyword evidence="1" id="KW-1185">Reference proteome</keyword>
<dbReference type="OMA" id="PYMFTAR"/>
<organism evidence="1 2">
    <name type="scientific">Vanessa tameamea</name>
    <name type="common">Kamehameha butterfly</name>
    <dbReference type="NCBI Taxonomy" id="334116"/>
    <lineage>
        <taxon>Eukaryota</taxon>
        <taxon>Metazoa</taxon>
        <taxon>Ecdysozoa</taxon>
        <taxon>Arthropoda</taxon>
        <taxon>Hexapoda</taxon>
        <taxon>Insecta</taxon>
        <taxon>Pterygota</taxon>
        <taxon>Neoptera</taxon>
        <taxon>Endopterygota</taxon>
        <taxon>Lepidoptera</taxon>
        <taxon>Glossata</taxon>
        <taxon>Ditrysia</taxon>
        <taxon>Papilionoidea</taxon>
        <taxon>Nymphalidae</taxon>
        <taxon>Nymphalinae</taxon>
        <taxon>Vanessa</taxon>
    </lineage>
</organism>
<dbReference type="InterPro" id="IPR001680">
    <property type="entry name" value="WD40_rpt"/>
</dbReference>
<dbReference type="InterPro" id="IPR015943">
    <property type="entry name" value="WD40/YVTN_repeat-like_dom_sf"/>
</dbReference>
<name>A0A8B8IDI4_VANTA</name>
<sequence>MSLSIKTEIKIDVEPCVVAWSNKLFVGADNGTILTFDDNLTPGTSWTAHEVQLFALAANEDKVYSSSNDGGLKVWTSDGAKTMEFPASEGDIGSICVNGKHVYAGDELGNIYVFEENAFKAKYNVLEEVKDIAISPPYMFTARDLYVTVTEIKPDESKERFITQHVMEGRAPLRIDGSHLVVTGRGGNNIQLHNVSLDTKFKKLHEVKVSDMILTSLSVSNGFAWTGGWDGCVRRWKISEDKLEPAGDINVGACVNALVAPTGDNAYALLTGGRILNIKVA</sequence>
<accession>A0A8B8IDI4</accession>
<proteinExistence type="predicted"/>
<reference evidence="2" key="1">
    <citation type="submission" date="2025-08" db="UniProtKB">
        <authorList>
            <consortium name="RefSeq"/>
        </authorList>
    </citation>
    <scope>IDENTIFICATION</scope>
    <source>
        <tissue evidence="2">Whole body</tissue>
    </source>
</reference>
<dbReference type="SMART" id="SM00320">
    <property type="entry name" value="WD40"/>
    <property type="match status" value="3"/>
</dbReference>
<evidence type="ECO:0000313" key="1">
    <source>
        <dbReference type="Proteomes" id="UP001652626"/>
    </source>
</evidence>
<dbReference type="InterPro" id="IPR036322">
    <property type="entry name" value="WD40_repeat_dom_sf"/>
</dbReference>
<dbReference type="RefSeq" id="XP_026495110.2">
    <property type="nucleotide sequence ID" value="XM_026639325.2"/>
</dbReference>
<dbReference type="Gene3D" id="2.130.10.10">
    <property type="entry name" value="YVTN repeat-like/Quinoprotein amine dehydrogenase"/>
    <property type="match status" value="2"/>
</dbReference>
<protein>
    <submittedName>
        <fullName evidence="2">Uncharacterized protein LOC113399982</fullName>
    </submittedName>
</protein>
<dbReference type="OrthoDB" id="6262491at2759"/>
<dbReference type="Proteomes" id="UP001652626">
    <property type="component" value="Chromosome 8"/>
</dbReference>
<evidence type="ECO:0000313" key="2">
    <source>
        <dbReference type="RefSeq" id="XP_026495110.2"/>
    </source>
</evidence>
<dbReference type="SUPFAM" id="SSF50978">
    <property type="entry name" value="WD40 repeat-like"/>
    <property type="match status" value="1"/>
</dbReference>
<dbReference type="GeneID" id="113399982"/>
<gene>
    <name evidence="2" type="primary">LOC113399982</name>
</gene>